<dbReference type="PANTHER" id="PTHR34308">
    <property type="entry name" value="COBALAMIN BIOSYNTHESIS PROTEIN CBIB"/>
    <property type="match status" value="1"/>
</dbReference>
<proteinExistence type="inferred from homology"/>
<dbReference type="RefSeq" id="WP_354700353.1">
    <property type="nucleotide sequence ID" value="NZ_CP114014.1"/>
</dbReference>
<evidence type="ECO:0000313" key="10">
    <source>
        <dbReference type="EMBL" id="XAY03801.1"/>
    </source>
</evidence>
<comment type="subcellular location">
    <subcellularLocation>
        <location evidence="1 9">Cell membrane</location>
        <topology evidence="1 9">Multi-pass membrane protein</topology>
    </subcellularLocation>
</comment>
<dbReference type="GO" id="GO:0015420">
    <property type="term" value="F:ABC-type vitamin B12 transporter activity"/>
    <property type="evidence" value="ECO:0007669"/>
    <property type="project" value="UniProtKB-UniRule"/>
</dbReference>
<dbReference type="NCBIfam" id="NF002276">
    <property type="entry name" value="PRK01209.1-4"/>
    <property type="match status" value="1"/>
</dbReference>
<evidence type="ECO:0000256" key="1">
    <source>
        <dbReference type="ARBA" id="ARBA00004651"/>
    </source>
</evidence>
<evidence type="ECO:0000256" key="3">
    <source>
        <dbReference type="ARBA" id="ARBA00006263"/>
    </source>
</evidence>
<accession>A0AAU7AQ73</accession>
<dbReference type="GO" id="GO:0048472">
    <property type="term" value="F:threonine-phosphate decarboxylase activity"/>
    <property type="evidence" value="ECO:0007669"/>
    <property type="project" value="InterPro"/>
</dbReference>
<evidence type="ECO:0000256" key="5">
    <source>
        <dbReference type="ARBA" id="ARBA00022573"/>
    </source>
</evidence>
<comment type="pathway">
    <text evidence="2 9">Cofactor biosynthesis; adenosylcobalamin biosynthesis.</text>
</comment>
<dbReference type="PANTHER" id="PTHR34308:SF1">
    <property type="entry name" value="COBALAMIN BIOSYNTHESIS PROTEIN CBIB"/>
    <property type="match status" value="1"/>
</dbReference>
<dbReference type="HAMAP" id="MF_00024">
    <property type="entry name" value="CobD_CbiB"/>
    <property type="match status" value="1"/>
</dbReference>
<evidence type="ECO:0000256" key="7">
    <source>
        <dbReference type="ARBA" id="ARBA00022989"/>
    </source>
</evidence>
<evidence type="ECO:0000256" key="8">
    <source>
        <dbReference type="ARBA" id="ARBA00023136"/>
    </source>
</evidence>
<dbReference type="EMBL" id="CP114014">
    <property type="protein sequence ID" value="XAY03801.1"/>
    <property type="molecule type" value="Genomic_DNA"/>
</dbReference>
<comment type="similarity">
    <text evidence="3 9">Belongs to the CobD/CbiB family.</text>
</comment>
<evidence type="ECO:0000256" key="4">
    <source>
        <dbReference type="ARBA" id="ARBA00022475"/>
    </source>
</evidence>
<evidence type="ECO:0000256" key="9">
    <source>
        <dbReference type="HAMAP-Rule" id="MF_00024"/>
    </source>
</evidence>
<protein>
    <recommendedName>
        <fullName evidence="9">Cobalamin biosynthesis protein CobD</fullName>
    </recommendedName>
</protein>
<keyword evidence="6 9" id="KW-0812">Transmembrane</keyword>
<name>A0AAU7AQ73_9ACTN</name>
<dbReference type="InterPro" id="IPR004485">
    <property type="entry name" value="Cobalamin_biosynth_CobD/CbiB"/>
</dbReference>
<keyword evidence="7 9" id="KW-1133">Transmembrane helix</keyword>
<dbReference type="KEGG" id="parq:DSM112329_00623"/>
<evidence type="ECO:0000256" key="2">
    <source>
        <dbReference type="ARBA" id="ARBA00004953"/>
    </source>
</evidence>
<dbReference type="GO" id="GO:0005886">
    <property type="term" value="C:plasma membrane"/>
    <property type="evidence" value="ECO:0007669"/>
    <property type="project" value="UniProtKB-SubCell"/>
</dbReference>
<dbReference type="GO" id="GO:0009236">
    <property type="term" value="P:cobalamin biosynthetic process"/>
    <property type="evidence" value="ECO:0007669"/>
    <property type="project" value="UniProtKB-UniRule"/>
</dbReference>
<reference evidence="10" key="1">
    <citation type="submission" date="2022-12" db="EMBL/GenBank/DDBJ databases">
        <title>Paraconexibacter alkalitolerans sp. nov. and Baekduia alba sp. nov., isolated from soil and emended description of the genera Paraconexibacter (Chun et al., 2020) and Baekduia (An et al., 2020).</title>
        <authorList>
            <person name="Vieira S."/>
            <person name="Huber K.J."/>
            <person name="Geppert A."/>
            <person name="Wolf J."/>
            <person name="Neumann-Schaal M."/>
            <person name="Muesken M."/>
            <person name="Overmann J."/>
        </authorList>
    </citation>
    <scope>NUCLEOTIDE SEQUENCE</scope>
    <source>
        <strain evidence="10">AEG42_29</strain>
    </source>
</reference>
<dbReference type="Pfam" id="PF03186">
    <property type="entry name" value="CobD_Cbib"/>
    <property type="match status" value="1"/>
</dbReference>
<organism evidence="10">
    <name type="scientific">Paraconexibacter sp. AEG42_29</name>
    <dbReference type="NCBI Taxonomy" id="2997339"/>
    <lineage>
        <taxon>Bacteria</taxon>
        <taxon>Bacillati</taxon>
        <taxon>Actinomycetota</taxon>
        <taxon>Thermoleophilia</taxon>
        <taxon>Solirubrobacterales</taxon>
        <taxon>Paraconexibacteraceae</taxon>
        <taxon>Paraconexibacter</taxon>
    </lineage>
</organism>
<dbReference type="AlphaFoldDB" id="A0AAU7AQ73"/>
<keyword evidence="8 9" id="KW-0472">Membrane</keyword>
<comment type="function">
    <text evidence="9">Converts cobyric acid to cobinamide by the addition of aminopropanol on the F carboxylic group.</text>
</comment>
<sequence length="343" mass="34372">MTGAGLAGGYVADLLLGDPARRHPVAGFGQAALRAEAALYAPSRPRGVVYAGVLVGGAAAAGALAGRTGAALGGALGGDAGRRRGATAVLAAVTWGALGGRSLTRVAGRLADDLERSDLAAARTTLPSLCGRDPEALDADGLARAALESVAENTSDAVVGALFWGAVAGPGGVAAYRAANTLDAMVGHRSDRYREFGWAAAKLDDALNWPPARLAAGLTAVCAPVVGGAPDTTLETVLRDGAKHPSPNAGRVESAFAGALGVRLGGPLAYAGRDEIRPTMGDGRAPTATDVHRATRLSLAVGAAATIACAAARTLIVRLRTPKPVVRHPVRWRTGLGAKRGGT</sequence>
<gene>
    <name evidence="9 10" type="primary">cobD</name>
    <name evidence="10" type="ORF">DSM112329_00623</name>
</gene>
<evidence type="ECO:0000256" key="6">
    <source>
        <dbReference type="ARBA" id="ARBA00022692"/>
    </source>
</evidence>
<keyword evidence="4 9" id="KW-1003">Cell membrane</keyword>
<keyword evidence="5 9" id="KW-0169">Cobalamin biosynthesis</keyword>